<keyword evidence="1" id="KW-0808">Transferase</keyword>
<comment type="caution">
    <text evidence="1">The sequence shown here is derived from an EMBL/GenBank/DDBJ whole genome shotgun (WGS) entry which is preliminary data.</text>
</comment>
<name>A0AB36JVG9_9GAMM</name>
<evidence type="ECO:0000313" key="3">
    <source>
        <dbReference type="Proteomes" id="UP000188726"/>
    </source>
</evidence>
<proteinExistence type="predicted"/>
<dbReference type="EMBL" id="MUEK01000007">
    <property type="protein sequence ID" value="OOE39665.1"/>
    <property type="molecule type" value="Genomic_DNA"/>
</dbReference>
<dbReference type="GO" id="GO:0016301">
    <property type="term" value="F:kinase activity"/>
    <property type="evidence" value="ECO:0007669"/>
    <property type="project" value="UniProtKB-KW"/>
</dbReference>
<dbReference type="GeneID" id="89610263"/>
<evidence type="ECO:0000313" key="1">
    <source>
        <dbReference type="EMBL" id="OOE39665.1"/>
    </source>
</evidence>
<dbReference type="AlphaFoldDB" id="A0AB36JVG9"/>
<dbReference type="RefSeq" id="WP_069361645.1">
    <property type="nucleotide sequence ID" value="NZ_CP040021.1"/>
</dbReference>
<gene>
    <name evidence="1" type="ORF">BZG00_09005</name>
    <name evidence="2" type="ORF">BZG09_05115</name>
</gene>
<dbReference type="Proteomes" id="UP000188726">
    <property type="component" value="Unassembled WGS sequence"/>
</dbReference>
<keyword evidence="4" id="KW-1185">Reference proteome</keyword>
<evidence type="ECO:0000313" key="2">
    <source>
        <dbReference type="EMBL" id="OOE45086.1"/>
    </source>
</evidence>
<organism evidence="1 4">
    <name type="scientific">Salinivibrio kushneri</name>
    <dbReference type="NCBI Taxonomy" id="1908198"/>
    <lineage>
        <taxon>Bacteria</taxon>
        <taxon>Pseudomonadati</taxon>
        <taxon>Pseudomonadota</taxon>
        <taxon>Gammaproteobacteria</taxon>
        <taxon>Vibrionales</taxon>
        <taxon>Vibrionaceae</taxon>
        <taxon>Salinivibrio</taxon>
    </lineage>
</organism>
<keyword evidence="1" id="KW-0418">Kinase</keyword>
<sequence length="75" mass="8308">MTAEQLRALYRQQLLIEAVVEPSLDSEGWVVECRHTSGGLMALTNAEGIEQCFTDIDQATLNALEIGFQQVRIAD</sequence>
<protein>
    <submittedName>
        <fullName evidence="1">Thymidylate kinase</fullName>
    </submittedName>
</protein>
<evidence type="ECO:0000313" key="4">
    <source>
        <dbReference type="Proteomes" id="UP000189021"/>
    </source>
</evidence>
<accession>A0AB36JVG9</accession>
<dbReference type="Proteomes" id="UP000189021">
    <property type="component" value="Unassembled WGS sequence"/>
</dbReference>
<reference evidence="3 4" key="1">
    <citation type="journal article" date="2017" name="Genome Announc.">
        <title>Draft Genome Sequences of Salinivibrio proteolyticus, Salinivibrio sharmensis, Salinivibrio siamensis, Salinivibrio costicola subsp. alcaliphilus, Salinivibrio costicola subsp. vallismortis, and 29 New Isolates Belonging to the Genus Salinivibrio.</title>
        <authorList>
            <person name="Lopez-Hermoso C."/>
            <person name="de la Haba R.R."/>
            <person name="Sanchez-Porro C."/>
            <person name="Bayliss S.C."/>
            <person name="Feil E.J."/>
            <person name="Ventosa A."/>
        </authorList>
    </citation>
    <scope>NUCLEOTIDE SEQUENCE [LARGE SCALE GENOMIC DNA]</scope>
    <source>
        <strain evidence="1 4">AL184</strain>
        <strain evidence="2 3">IC202</strain>
    </source>
</reference>
<dbReference type="EMBL" id="MUEO01000009">
    <property type="protein sequence ID" value="OOE45086.1"/>
    <property type="molecule type" value="Genomic_DNA"/>
</dbReference>